<keyword evidence="1" id="KW-0472">Membrane</keyword>
<dbReference type="AlphaFoldDB" id="A0A0E3YC47"/>
<sequence>MQLRPALTTLFDFRSNSMRTGSSRIVSALHSTGRSVVVFVSWLVVAALAISVSAARVKQLHRRAMRNASAAYMDRVLRYRRSHRVTPCPRIQFKDAA</sequence>
<dbReference type="PATRIC" id="fig|573737.6.peg.2149"/>
<reference evidence="2" key="1">
    <citation type="submission" date="2016-06" db="EMBL/GenBank/DDBJ databases">
        <title>Pandoraea oxalativorans DSM 23570 Genome Sequencing.</title>
        <authorList>
            <person name="Ee R."/>
            <person name="Lim Y.-L."/>
            <person name="Yong D."/>
            <person name="Yin W.-F."/>
            <person name="Chan K.-G."/>
        </authorList>
    </citation>
    <scope>NUCLEOTIDE SEQUENCE</scope>
    <source>
        <strain evidence="2">DSM 23570</strain>
    </source>
</reference>
<dbReference type="OrthoDB" id="8945055at2"/>
<dbReference type="HOGENOM" id="CLU_2344097_0_0_4"/>
<dbReference type="EMBL" id="CP011253">
    <property type="protein sequence ID" value="AKC69212.1"/>
    <property type="molecule type" value="Genomic_DNA"/>
</dbReference>
<feature type="transmembrane region" description="Helical" evidence="1">
    <location>
        <begin position="36"/>
        <end position="57"/>
    </location>
</feature>
<gene>
    <name evidence="2" type="ORF">MB84_06600</name>
</gene>
<dbReference type="KEGG" id="pox:MB84_06600"/>
<keyword evidence="3" id="KW-1185">Reference proteome</keyword>
<name>A0A0E3YC47_9BURK</name>
<protein>
    <submittedName>
        <fullName evidence="2">Uncharacterized protein</fullName>
    </submittedName>
</protein>
<evidence type="ECO:0000256" key="1">
    <source>
        <dbReference type="SAM" id="Phobius"/>
    </source>
</evidence>
<organism evidence="2 3">
    <name type="scientific">Pandoraea oxalativorans</name>
    <dbReference type="NCBI Taxonomy" id="573737"/>
    <lineage>
        <taxon>Bacteria</taxon>
        <taxon>Pseudomonadati</taxon>
        <taxon>Pseudomonadota</taxon>
        <taxon>Betaproteobacteria</taxon>
        <taxon>Burkholderiales</taxon>
        <taxon>Burkholderiaceae</taxon>
        <taxon>Pandoraea</taxon>
    </lineage>
</organism>
<evidence type="ECO:0000313" key="2">
    <source>
        <dbReference type="EMBL" id="AKC69212.1"/>
    </source>
</evidence>
<keyword evidence="1" id="KW-1133">Transmembrane helix</keyword>
<accession>A0A0E3YC47</accession>
<proteinExistence type="predicted"/>
<dbReference type="RefSeq" id="WP_046290552.1">
    <property type="nucleotide sequence ID" value="NZ_CP011253.3"/>
</dbReference>
<evidence type="ECO:0000313" key="3">
    <source>
        <dbReference type="Proteomes" id="UP000035050"/>
    </source>
</evidence>
<dbReference type="Proteomes" id="UP000035050">
    <property type="component" value="Chromosome"/>
</dbReference>
<keyword evidence="1" id="KW-0812">Transmembrane</keyword>